<evidence type="ECO:0000313" key="3">
    <source>
        <dbReference type="Proteomes" id="UP000323454"/>
    </source>
</evidence>
<dbReference type="AlphaFoldDB" id="A0A5B2WZS5"/>
<reference evidence="2 3" key="1">
    <citation type="submission" date="2019-09" db="EMBL/GenBank/DDBJ databases">
        <title>Goodfellowia gen. nov., a new genus of the Pseudonocardineae related to Actinoalloteichus, containing Goodfellowia coeruleoviolacea gen. nov., comb. nov. gen. nov., comb. nov.</title>
        <authorList>
            <person name="Labeda D."/>
        </authorList>
    </citation>
    <scope>NUCLEOTIDE SEQUENCE [LARGE SCALE GENOMIC DNA]</scope>
    <source>
        <strain evidence="2 3">AN110305</strain>
    </source>
</reference>
<evidence type="ECO:0000259" key="1">
    <source>
        <dbReference type="PROSITE" id="PS50943"/>
    </source>
</evidence>
<dbReference type="SUPFAM" id="SSF47413">
    <property type="entry name" value="lambda repressor-like DNA-binding domains"/>
    <property type="match status" value="1"/>
</dbReference>
<organism evidence="2 3">
    <name type="scientific">Solihabitans fulvus</name>
    <dbReference type="NCBI Taxonomy" id="1892852"/>
    <lineage>
        <taxon>Bacteria</taxon>
        <taxon>Bacillati</taxon>
        <taxon>Actinomycetota</taxon>
        <taxon>Actinomycetes</taxon>
        <taxon>Pseudonocardiales</taxon>
        <taxon>Pseudonocardiaceae</taxon>
        <taxon>Solihabitans</taxon>
    </lineage>
</organism>
<evidence type="ECO:0000313" key="2">
    <source>
        <dbReference type="EMBL" id="KAA2256116.1"/>
    </source>
</evidence>
<gene>
    <name evidence="2" type="ORF">F0L68_27125</name>
</gene>
<dbReference type="Pfam" id="PF13560">
    <property type="entry name" value="HTH_31"/>
    <property type="match status" value="1"/>
</dbReference>
<dbReference type="PROSITE" id="PS50943">
    <property type="entry name" value="HTH_CROC1"/>
    <property type="match status" value="1"/>
</dbReference>
<dbReference type="EMBL" id="VUOB01000053">
    <property type="protein sequence ID" value="KAA2256116.1"/>
    <property type="molecule type" value="Genomic_DNA"/>
</dbReference>
<dbReference type="RefSeq" id="WP_149852646.1">
    <property type="nucleotide sequence ID" value="NZ_VUOB01000053.1"/>
</dbReference>
<dbReference type="InterPro" id="IPR001387">
    <property type="entry name" value="Cro/C1-type_HTH"/>
</dbReference>
<keyword evidence="3" id="KW-1185">Reference proteome</keyword>
<dbReference type="SMART" id="SM00530">
    <property type="entry name" value="HTH_XRE"/>
    <property type="match status" value="1"/>
</dbReference>
<dbReference type="OrthoDB" id="4966777at2"/>
<accession>A0A5B2WZS5</accession>
<dbReference type="Proteomes" id="UP000323454">
    <property type="component" value="Unassembled WGS sequence"/>
</dbReference>
<dbReference type="CDD" id="cd00093">
    <property type="entry name" value="HTH_XRE"/>
    <property type="match status" value="1"/>
</dbReference>
<reference evidence="2 3" key="2">
    <citation type="submission" date="2019-09" db="EMBL/GenBank/DDBJ databases">
        <authorList>
            <person name="Jin C."/>
        </authorList>
    </citation>
    <scope>NUCLEOTIDE SEQUENCE [LARGE SCALE GENOMIC DNA]</scope>
    <source>
        <strain evidence="2 3">AN110305</strain>
    </source>
</reference>
<dbReference type="InterPro" id="IPR043917">
    <property type="entry name" value="DUF5753"/>
</dbReference>
<dbReference type="Gene3D" id="1.10.260.40">
    <property type="entry name" value="lambda repressor-like DNA-binding domains"/>
    <property type="match status" value="1"/>
</dbReference>
<dbReference type="GO" id="GO:0003677">
    <property type="term" value="F:DNA binding"/>
    <property type="evidence" value="ECO:0007669"/>
    <property type="project" value="InterPro"/>
</dbReference>
<dbReference type="Pfam" id="PF19054">
    <property type="entry name" value="DUF5753"/>
    <property type="match status" value="1"/>
</dbReference>
<dbReference type="InterPro" id="IPR010982">
    <property type="entry name" value="Lambda_DNA-bd_dom_sf"/>
</dbReference>
<feature type="domain" description="HTH cro/C1-type" evidence="1">
    <location>
        <begin position="18"/>
        <end position="72"/>
    </location>
</feature>
<proteinExistence type="predicted"/>
<name>A0A5B2WZS5_9PSEU</name>
<protein>
    <submittedName>
        <fullName evidence="2">Helix-turn-helix transcriptional regulator</fullName>
    </submittedName>
</protein>
<comment type="caution">
    <text evidence="2">The sequence shown here is derived from an EMBL/GenBank/DDBJ whole genome shotgun (WGS) entry which is preliminary data.</text>
</comment>
<sequence>MTAPERSRLARDRLSRELRRLRTEAKMTGTAAAKAAGMSQSKLSKIENGMLLPSVRDVERLAGALIATEDTAFELVELAKLLHAEVETRRVVLHRGAHRHQQTVGRIEAEATTSRFFQLNMVPALLQSDGYLRVVFAPLPQDEREAAVSALRGRRGVFNDPEKQFVFLLTEGALRWRMGSSEVMRSQLDRLVEVSRRPNVRLGLVPWAANADVVALHGFQVYDERVVTVSVLTGNATITDPADVHEYLELFGRLERLAIYDDDLRGLLTRIAEDYRVLR</sequence>